<dbReference type="GO" id="GO:0003700">
    <property type="term" value="F:DNA-binding transcription factor activity"/>
    <property type="evidence" value="ECO:0007669"/>
    <property type="project" value="TreeGrafter"/>
</dbReference>
<keyword evidence="2" id="KW-0238">DNA-binding</keyword>
<keyword evidence="1" id="KW-0805">Transcription regulation</keyword>
<dbReference type="InterPro" id="IPR046335">
    <property type="entry name" value="LacI/GalR-like_sensor"/>
</dbReference>
<dbReference type="PROSITE" id="PS50932">
    <property type="entry name" value="HTH_LACI_2"/>
    <property type="match status" value="1"/>
</dbReference>
<evidence type="ECO:0000256" key="2">
    <source>
        <dbReference type="ARBA" id="ARBA00023125"/>
    </source>
</evidence>
<dbReference type="Proteomes" id="UP000036932">
    <property type="component" value="Unassembled WGS sequence"/>
</dbReference>
<dbReference type="RefSeq" id="WP_054403088.1">
    <property type="nucleotide sequence ID" value="NZ_LIUT01000001.1"/>
</dbReference>
<dbReference type="PATRIC" id="fig|1705565.3.peg.4840"/>
<reference evidence="6" key="1">
    <citation type="submission" date="2015-08" db="EMBL/GenBank/DDBJ databases">
        <title>Genome sequencing project for genomic taxonomy and phylogenomics of Bacillus-like bacteria.</title>
        <authorList>
            <person name="Liu B."/>
            <person name="Wang J."/>
            <person name="Zhu Y."/>
            <person name="Liu G."/>
            <person name="Chen Q."/>
            <person name="Chen Z."/>
            <person name="Lan J."/>
            <person name="Che J."/>
            <person name="Ge C."/>
            <person name="Shi H."/>
            <person name="Pan Z."/>
            <person name="Liu X."/>
        </authorList>
    </citation>
    <scope>NUCLEOTIDE SEQUENCE [LARGE SCALE GENOMIC DNA]</scope>
    <source>
        <strain evidence="6">FJAT-22460</strain>
    </source>
</reference>
<dbReference type="Gene3D" id="3.40.50.2300">
    <property type="match status" value="2"/>
</dbReference>
<dbReference type="GO" id="GO:0000976">
    <property type="term" value="F:transcription cis-regulatory region binding"/>
    <property type="evidence" value="ECO:0007669"/>
    <property type="project" value="TreeGrafter"/>
</dbReference>
<protein>
    <recommendedName>
        <fullName evidence="4">HTH lacI-type domain-containing protein</fullName>
    </recommendedName>
</protein>
<dbReference type="InterPro" id="IPR010982">
    <property type="entry name" value="Lambda_DNA-bd_dom_sf"/>
</dbReference>
<dbReference type="EMBL" id="LIUT01000001">
    <property type="protein sequence ID" value="KOR90142.1"/>
    <property type="molecule type" value="Genomic_DNA"/>
</dbReference>
<dbReference type="Gene3D" id="1.10.260.40">
    <property type="entry name" value="lambda repressor-like DNA-binding domains"/>
    <property type="match status" value="1"/>
</dbReference>
<dbReference type="Pfam" id="PF00356">
    <property type="entry name" value="LacI"/>
    <property type="match status" value="1"/>
</dbReference>
<proteinExistence type="predicted"/>
<evidence type="ECO:0000256" key="3">
    <source>
        <dbReference type="ARBA" id="ARBA00023163"/>
    </source>
</evidence>
<organism evidence="5 6">
    <name type="scientific">Paenibacillus solani</name>
    <dbReference type="NCBI Taxonomy" id="1705565"/>
    <lineage>
        <taxon>Bacteria</taxon>
        <taxon>Bacillati</taxon>
        <taxon>Bacillota</taxon>
        <taxon>Bacilli</taxon>
        <taxon>Bacillales</taxon>
        <taxon>Paenibacillaceae</taxon>
        <taxon>Paenibacillus</taxon>
    </lineage>
</organism>
<dbReference type="InterPro" id="IPR000843">
    <property type="entry name" value="HTH_LacI"/>
</dbReference>
<evidence type="ECO:0000313" key="5">
    <source>
        <dbReference type="EMBL" id="KOR90142.1"/>
    </source>
</evidence>
<comment type="caution">
    <text evidence="5">The sequence shown here is derived from an EMBL/GenBank/DDBJ whole genome shotgun (WGS) entry which is preliminary data.</text>
</comment>
<gene>
    <name evidence="5" type="ORF">AM231_14015</name>
</gene>
<dbReference type="InterPro" id="IPR028082">
    <property type="entry name" value="Peripla_BP_I"/>
</dbReference>
<evidence type="ECO:0000313" key="6">
    <source>
        <dbReference type="Proteomes" id="UP000036932"/>
    </source>
</evidence>
<keyword evidence="6" id="KW-1185">Reference proteome</keyword>
<dbReference type="SMART" id="SM00354">
    <property type="entry name" value="HTH_LACI"/>
    <property type="match status" value="1"/>
</dbReference>
<name>A0A0M1P6V8_9BACL</name>
<dbReference type="PANTHER" id="PTHR30146:SF109">
    <property type="entry name" value="HTH-TYPE TRANSCRIPTIONAL REGULATOR GALS"/>
    <property type="match status" value="1"/>
</dbReference>
<sequence length="337" mass="37678">MKHTLETIARLAGVSRGTVSRVVNDMPGVKPHVRQKVQDIIEQTGYVPHPQARSLAGGTTGNIGVVAFSDNPDYLTHHIFYEVLQAIQADSAANDYDLLLFANRSSADQQYWKRIGTRRKVDGLVIMGEHIREEHLLFYRQLEIPFVLIGKRDFQKLPIACVTSDYHSGAFMATKHLIEQGKRRIVYIHGLRNMHHENARFSGYCEALEEAGIDVHPELVLAGNASREDASAELRRLIQEGHSFDAVFAANDLMAFGALEVLSQLQIDVPQEVAVVGYDDVQAAAYYSPPLTTVRQDKRRLGEEAMRMLLDMLKGRMAADEARTVVIESDLIVRDSG</sequence>
<dbReference type="PANTHER" id="PTHR30146">
    <property type="entry name" value="LACI-RELATED TRANSCRIPTIONAL REPRESSOR"/>
    <property type="match status" value="1"/>
</dbReference>
<dbReference type="OrthoDB" id="9775106at2"/>
<evidence type="ECO:0000256" key="1">
    <source>
        <dbReference type="ARBA" id="ARBA00023015"/>
    </source>
</evidence>
<dbReference type="CDD" id="cd01392">
    <property type="entry name" value="HTH_LacI"/>
    <property type="match status" value="1"/>
</dbReference>
<dbReference type="CDD" id="cd06267">
    <property type="entry name" value="PBP1_LacI_sugar_binding-like"/>
    <property type="match status" value="1"/>
</dbReference>
<dbReference type="SUPFAM" id="SSF53822">
    <property type="entry name" value="Periplasmic binding protein-like I"/>
    <property type="match status" value="1"/>
</dbReference>
<evidence type="ECO:0000259" key="4">
    <source>
        <dbReference type="PROSITE" id="PS50932"/>
    </source>
</evidence>
<dbReference type="Pfam" id="PF13377">
    <property type="entry name" value="Peripla_BP_3"/>
    <property type="match status" value="1"/>
</dbReference>
<accession>A0A0M1P6V8</accession>
<feature type="domain" description="HTH lacI-type" evidence="4">
    <location>
        <begin position="4"/>
        <end position="57"/>
    </location>
</feature>
<dbReference type="AlphaFoldDB" id="A0A0M1P6V8"/>
<keyword evidence="3" id="KW-0804">Transcription</keyword>
<dbReference type="SUPFAM" id="SSF47413">
    <property type="entry name" value="lambda repressor-like DNA-binding domains"/>
    <property type="match status" value="1"/>
</dbReference>